<dbReference type="GO" id="GO:0008840">
    <property type="term" value="F:4-hydroxy-tetrahydrodipicolinate synthase activity"/>
    <property type="evidence" value="ECO:0007669"/>
    <property type="project" value="UniProtKB-UniRule"/>
</dbReference>
<protein>
    <recommendedName>
        <fullName evidence="4 12">4-hydroxy-tetrahydrodipicolinate synthase</fullName>
        <shortName evidence="12">HTPA synthase</shortName>
        <ecNumber evidence="4 12">4.3.3.7</ecNumber>
    </recommendedName>
</protein>
<dbReference type="InterPro" id="IPR020625">
    <property type="entry name" value="Schiff_base-form_aldolases_AS"/>
</dbReference>
<dbReference type="InterPro" id="IPR013785">
    <property type="entry name" value="Aldolase_TIM"/>
</dbReference>
<keyword evidence="10 12" id="KW-0704">Schiff base</keyword>
<feature type="site" description="Part of a proton relay during catalysis" evidence="12">
    <location>
        <position position="46"/>
    </location>
</feature>
<evidence type="ECO:0000313" key="16">
    <source>
        <dbReference type="EMBL" id="GIM47859.1"/>
    </source>
</evidence>
<name>A0AAV4LKA1_9BACL</name>
<dbReference type="SMART" id="SM01130">
    <property type="entry name" value="DHDPS"/>
    <property type="match status" value="1"/>
</dbReference>
<keyword evidence="6 12" id="KW-0028">Amino-acid biosynthesis</keyword>
<comment type="similarity">
    <text evidence="3 12 13">Belongs to the DapA family.</text>
</comment>
<keyword evidence="8 12" id="KW-0457">Lysine biosynthesis</keyword>
<keyword evidence="17" id="KW-1185">Reference proteome</keyword>
<comment type="caution">
    <text evidence="16">The sequence shown here is derived from an EMBL/GenBank/DDBJ whole genome shotgun (WGS) entry which is preliminary data.</text>
</comment>
<keyword evidence="9 12" id="KW-0456">Lyase</keyword>
<sequence length="293" mass="32055">MDFGRVLTAMVTPFDDSGEHIDWNRLEVLVEHLVATGTETLVVAGTTGESPTLAHEEKIELFRRVVELAKGRTKVIAGTGSNNTKATIALSKEAEECGVDGLLLVAPYYNKPSQEGLYQHFKTVAESVGLPCILYNIPGRTSINIEIETQLKLAEIPNIIGSKESSTIEQVSRLLAQAPRDFVVYSGDDKTLLPLLAVGGHGVISVASHVVGQPIKEMIDHFFAGRIHEAIGLHQRLLPIFEGLFLTTNPSLVKEALNHIGVPVGPVRLPLVAAEEPLKQKIHELLREWYPQK</sequence>
<dbReference type="Proteomes" id="UP001057291">
    <property type="component" value="Unassembled WGS sequence"/>
</dbReference>
<comment type="catalytic activity">
    <reaction evidence="11 12">
        <text>L-aspartate 4-semialdehyde + pyruvate = (2S,4S)-4-hydroxy-2,3,4,5-tetrahydrodipicolinate + H2O + H(+)</text>
        <dbReference type="Rhea" id="RHEA:34171"/>
        <dbReference type="ChEBI" id="CHEBI:15361"/>
        <dbReference type="ChEBI" id="CHEBI:15377"/>
        <dbReference type="ChEBI" id="CHEBI:15378"/>
        <dbReference type="ChEBI" id="CHEBI:67139"/>
        <dbReference type="ChEBI" id="CHEBI:537519"/>
        <dbReference type="EC" id="4.3.3.7"/>
    </reaction>
</comment>
<evidence type="ECO:0000256" key="8">
    <source>
        <dbReference type="ARBA" id="ARBA00023154"/>
    </source>
</evidence>
<dbReference type="PROSITE" id="PS00666">
    <property type="entry name" value="DHDPS_2"/>
    <property type="match status" value="1"/>
</dbReference>
<evidence type="ECO:0000256" key="5">
    <source>
        <dbReference type="ARBA" id="ARBA00022490"/>
    </source>
</evidence>
<feature type="binding site" evidence="12 15">
    <location>
        <position position="204"/>
    </location>
    <ligand>
        <name>pyruvate</name>
        <dbReference type="ChEBI" id="CHEBI:15361"/>
    </ligand>
</feature>
<evidence type="ECO:0000313" key="17">
    <source>
        <dbReference type="Proteomes" id="UP001057291"/>
    </source>
</evidence>
<feature type="active site" description="Proton donor/acceptor" evidence="12 14">
    <location>
        <position position="135"/>
    </location>
</feature>
<evidence type="ECO:0000256" key="4">
    <source>
        <dbReference type="ARBA" id="ARBA00012086"/>
    </source>
</evidence>
<dbReference type="Gene3D" id="3.20.20.70">
    <property type="entry name" value="Aldolase class I"/>
    <property type="match status" value="1"/>
</dbReference>
<comment type="subunit">
    <text evidence="12">Homotetramer; dimer of dimers.</text>
</comment>
<proteinExistence type="inferred from homology"/>
<dbReference type="CDD" id="cd00950">
    <property type="entry name" value="DHDPS"/>
    <property type="match status" value="1"/>
</dbReference>
<dbReference type="HAMAP" id="MF_00418">
    <property type="entry name" value="DapA"/>
    <property type="match status" value="1"/>
</dbReference>
<dbReference type="NCBIfam" id="TIGR00674">
    <property type="entry name" value="dapA"/>
    <property type="match status" value="1"/>
</dbReference>
<dbReference type="RefSeq" id="WP_282200793.1">
    <property type="nucleotide sequence ID" value="NZ_BOQE01000001.1"/>
</dbReference>
<dbReference type="Pfam" id="PF00701">
    <property type="entry name" value="DHDPS"/>
    <property type="match status" value="1"/>
</dbReference>
<evidence type="ECO:0000256" key="15">
    <source>
        <dbReference type="PIRSR" id="PIRSR001365-2"/>
    </source>
</evidence>
<dbReference type="PIRSF" id="PIRSF001365">
    <property type="entry name" value="DHDPS"/>
    <property type="match status" value="1"/>
</dbReference>
<dbReference type="GO" id="GO:0019877">
    <property type="term" value="P:diaminopimelate biosynthetic process"/>
    <property type="evidence" value="ECO:0007669"/>
    <property type="project" value="UniProtKB-UniRule"/>
</dbReference>
<dbReference type="EC" id="4.3.3.7" evidence="4 12"/>
<keyword evidence="5 12" id="KW-0963">Cytoplasm</keyword>
<feature type="binding site" evidence="12 15">
    <location>
        <position position="47"/>
    </location>
    <ligand>
        <name>pyruvate</name>
        <dbReference type="ChEBI" id="CHEBI:15361"/>
    </ligand>
</feature>
<evidence type="ECO:0000256" key="9">
    <source>
        <dbReference type="ARBA" id="ARBA00023239"/>
    </source>
</evidence>
<dbReference type="InterPro" id="IPR002220">
    <property type="entry name" value="DapA-like"/>
</dbReference>
<reference evidence="16" key="1">
    <citation type="journal article" date="2023" name="Int. J. Syst. Evol. Microbiol.">
        <title>Collibacillus ludicampi gen. nov., sp. nov., a new soil bacterium of the family Alicyclobacillaceae.</title>
        <authorList>
            <person name="Jojima T."/>
            <person name="Ioku Y."/>
            <person name="Fukuta Y."/>
            <person name="Shirasaka N."/>
            <person name="Matsumura Y."/>
            <person name="Mori M."/>
        </authorList>
    </citation>
    <scope>NUCLEOTIDE SEQUENCE</scope>
    <source>
        <strain evidence="16">TP075</strain>
    </source>
</reference>
<dbReference type="AlphaFoldDB" id="A0AAV4LKA1"/>
<evidence type="ECO:0000256" key="12">
    <source>
        <dbReference type="HAMAP-Rule" id="MF_00418"/>
    </source>
</evidence>
<evidence type="ECO:0000256" key="2">
    <source>
        <dbReference type="ARBA" id="ARBA00005120"/>
    </source>
</evidence>
<dbReference type="EMBL" id="BOQE01000001">
    <property type="protein sequence ID" value="GIM47859.1"/>
    <property type="molecule type" value="Genomic_DNA"/>
</dbReference>
<dbReference type="SUPFAM" id="SSF51569">
    <property type="entry name" value="Aldolase"/>
    <property type="match status" value="1"/>
</dbReference>
<evidence type="ECO:0000256" key="7">
    <source>
        <dbReference type="ARBA" id="ARBA00022915"/>
    </source>
</evidence>
<evidence type="ECO:0000256" key="3">
    <source>
        <dbReference type="ARBA" id="ARBA00007592"/>
    </source>
</evidence>
<evidence type="ECO:0000256" key="13">
    <source>
        <dbReference type="PIRNR" id="PIRNR001365"/>
    </source>
</evidence>
<feature type="active site" description="Schiff-base intermediate with substrate" evidence="12 14">
    <location>
        <position position="163"/>
    </location>
</feature>
<dbReference type="PANTHER" id="PTHR12128:SF66">
    <property type="entry name" value="4-HYDROXY-2-OXOGLUTARATE ALDOLASE, MITOCHONDRIAL"/>
    <property type="match status" value="1"/>
</dbReference>
<evidence type="ECO:0000256" key="10">
    <source>
        <dbReference type="ARBA" id="ARBA00023270"/>
    </source>
</evidence>
<feature type="site" description="Part of a proton relay during catalysis" evidence="12">
    <location>
        <position position="109"/>
    </location>
</feature>
<organism evidence="16 17">
    <name type="scientific">Collibacillus ludicampi</name>
    <dbReference type="NCBI Taxonomy" id="2771369"/>
    <lineage>
        <taxon>Bacteria</taxon>
        <taxon>Bacillati</taxon>
        <taxon>Bacillota</taxon>
        <taxon>Bacilli</taxon>
        <taxon>Bacillales</taxon>
        <taxon>Alicyclobacillaceae</taxon>
        <taxon>Collibacillus</taxon>
    </lineage>
</organism>
<dbReference type="InterPro" id="IPR005263">
    <property type="entry name" value="DapA"/>
</dbReference>
<comment type="function">
    <text evidence="1 12">Catalyzes the condensation of (S)-aspartate-beta-semialdehyde [(S)-ASA] and pyruvate to 4-hydroxy-tetrahydrodipicolinate (HTPA).</text>
</comment>
<evidence type="ECO:0000256" key="11">
    <source>
        <dbReference type="ARBA" id="ARBA00047836"/>
    </source>
</evidence>
<dbReference type="GO" id="GO:0005829">
    <property type="term" value="C:cytosol"/>
    <property type="evidence" value="ECO:0007669"/>
    <property type="project" value="TreeGrafter"/>
</dbReference>
<comment type="subcellular location">
    <subcellularLocation>
        <location evidence="12">Cytoplasm</location>
    </subcellularLocation>
</comment>
<evidence type="ECO:0000256" key="14">
    <source>
        <dbReference type="PIRSR" id="PIRSR001365-1"/>
    </source>
</evidence>
<keyword evidence="7 12" id="KW-0220">Diaminopimelate biosynthesis</keyword>
<accession>A0AAV4LKA1</accession>
<evidence type="ECO:0000256" key="1">
    <source>
        <dbReference type="ARBA" id="ARBA00003294"/>
    </source>
</evidence>
<gene>
    <name evidence="16" type="primary">dapA_2</name>
    <name evidence="12" type="synonym">dapA</name>
    <name evidence="16" type="ORF">DNHGIG_34080</name>
</gene>
<comment type="pathway">
    <text evidence="2 12">Amino-acid biosynthesis; L-lysine biosynthesis via DAP pathway; (S)-tetrahydrodipicolinate from L-aspartate: step 3/4.</text>
</comment>
<dbReference type="PANTHER" id="PTHR12128">
    <property type="entry name" value="DIHYDRODIPICOLINATE SYNTHASE"/>
    <property type="match status" value="1"/>
</dbReference>
<comment type="caution">
    <text evidence="12">Was originally thought to be a dihydrodipicolinate synthase (DHDPS), catalyzing the condensation of (S)-aspartate-beta-semialdehyde [(S)-ASA] and pyruvate to dihydrodipicolinate (DHDP). However, it was shown in E.coli that the product of the enzymatic reaction is not dihydrodipicolinate but in fact (4S)-4-hydroxy-2,3,4,5-tetrahydro-(2S)-dipicolinic acid (HTPA), and that the consecutive dehydration reaction leading to DHDP is not spontaneous but catalyzed by DapB.</text>
</comment>
<dbReference type="GO" id="GO:0009089">
    <property type="term" value="P:lysine biosynthetic process via diaminopimelate"/>
    <property type="evidence" value="ECO:0007669"/>
    <property type="project" value="UniProtKB-UniRule"/>
</dbReference>
<dbReference type="PRINTS" id="PR00146">
    <property type="entry name" value="DHPICSNTHASE"/>
</dbReference>
<evidence type="ECO:0000256" key="6">
    <source>
        <dbReference type="ARBA" id="ARBA00022605"/>
    </source>
</evidence>